<sequence>MTTVTSIASRRAAPTSPPASLETIQLHAQAHNALSTALHFLGQPECTAQQLQTATARAVRAATLLKRASAAATIERKEV</sequence>
<dbReference type="Proteomes" id="UP000545507">
    <property type="component" value="Unassembled WGS sequence"/>
</dbReference>
<name>A0A7Y8KWX4_9BURK</name>
<dbReference type="RefSeq" id="WP_177133627.1">
    <property type="nucleotide sequence ID" value="NZ_VYGV01000005.1"/>
</dbReference>
<reference evidence="1 2" key="1">
    <citation type="submission" date="2019-09" db="EMBL/GenBank/DDBJ databases">
        <title>Hydrogenophaga aromatica sp. nov., isolated from a para-xylene-degrading enrichment culture.</title>
        <authorList>
            <person name="Tancsics A."/>
            <person name="Banerjee S."/>
        </authorList>
    </citation>
    <scope>NUCLEOTIDE SEQUENCE [LARGE SCALE GENOMIC DNA]</scope>
    <source>
        <strain evidence="1 2">D2P1</strain>
    </source>
</reference>
<gene>
    <name evidence="1" type="ORF">F3K02_04130</name>
</gene>
<dbReference type="AlphaFoldDB" id="A0A7Y8KWX4"/>
<protein>
    <submittedName>
        <fullName evidence="1">Uncharacterized protein</fullName>
    </submittedName>
</protein>
<dbReference type="EMBL" id="VYGV01000005">
    <property type="protein sequence ID" value="NWF44443.1"/>
    <property type="molecule type" value="Genomic_DNA"/>
</dbReference>
<accession>A0A7Y8KWX4</accession>
<keyword evidence="2" id="KW-1185">Reference proteome</keyword>
<evidence type="ECO:0000313" key="2">
    <source>
        <dbReference type="Proteomes" id="UP000545507"/>
    </source>
</evidence>
<evidence type="ECO:0000313" key="1">
    <source>
        <dbReference type="EMBL" id="NWF44443.1"/>
    </source>
</evidence>
<comment type="caution">
    <text evidence="1">The sequence shown here is derived from an EMBL/GenBank/DDBJ whole genome shotgun (WGS) entry which is preliminary data.</text>
</comment>
<organism evidence="1 2">
    <name type="scientific">Hydrogenophaga aromaticivorans</name>
    <dbReference type="NCBI Taxonomy" id="2610898"/>
    <lineage>
        <taxon>Bacteria</taxon>
        <taxon>Pseudomonadati</taxon>
        <taxon>Pseudomonadota</taxon>
        <taxon>Betaproteobacteria</taxon>
        <taxon>Burkholderiales</taxon>
        <taxon>Comamonadaceae</taxon>
        <taxon>Hydrogenophaga</taxon>
    </lineage>
</organism>
<proteinExistence type="predicted"/>